<keyword evidence="1" id="KW-0472">Membrane</keyword>
<accession>A0A2N9FEB0</accession>
<feature type="transmembrane region" description="Helical" evidence="1">
    <location>
        <begin position="63"/>
        <end position="86"/>
    </location>
</feature>
<dbReference type="EMBL" id="OIVN01000783">
    <property type="protein sequence ID" value="SPC85522.1"/>
    <property type="molecule type" value="Genomic_DNA"/>
</dbReference>
<sequence length="233" mass="25372">MFSRTIIYLDVAAVGSSIDSSQMWCPWVVQVGHPNLRASWELMLTEPVLANSKVLFTICSTNAIRAGMSTILFVFIASLILSSIGIKSTRNCKLQTHYSIEVWVPSGSIWELKPYWARKVSASSLPSEILSSTVSTIRLHALSGCLGMSESATAHCQRTVPSFSSTFAGGSWGPLSHCTFQIPEALNLGGIVMLGNQDMLEKSVFPKEFKPCMSLDLLLQAINLAVQLGVFPL</sequence>
<evidence type="ECO:0000256" key="1">
    <source>
        <dbReference type="SAM" id="Phobius"/>
    </source>
</evidence>
<gene>
    <name evidence="2" type="ORF">FSB_LOCUS13404</name>
</gene>
<protein>
    <submittedName>
        <fullName evidence="2">Uncharacterized protein</fullName>
    </submittedName>
</protein>
<name>A0A2N9FEB0_FAGSY</name>
<keyword evidence="1" id="KW-1133">Transmembrane helix</keyword>
<organism evidence="2">
    <name type="scientific">Fagus sylvatica</name>
    <name type="common">Beechnut</name>
    <dbReference type="NCBI Taxonomy" id="28930"/>
    <lineage>
        <taxon>Eukaryota</taxon>
        <taxon>Viridiplantae</taxon>
        <taxon>Streptophyta</taxon>
        <taxon>Embryophyta</taxon>
        <taxon>Tracheophyta</taxon>
        <taxon>Spermatophyta</taxon>
        <taxon>Magnoliopsida</taxon>
        <taxon>eudicotyledons</taxon>
        <taxon>Gunneridae</taxon>
        <taxon>Pentapetalae</taxon>
        <taxon>rosids</taxon>
        <taxon>fabids</taxon>
        <taxon>Fagales</taxon>
        <taxon>Fagaceae</taxon>
        <taxon>Fagus</taxon>
    </lineage>
</organism>
<proteinExistence type="predicted"/>
<dbReference type="AlphaFoldDB" id="A0A2N9FEB0"/>
<reference evidence="2" key="1">
    <citation type="submission" date="2018-02" db="EMBL/GenBank/DDBJ databases">
        <authorList>
            <person name="Cohen D.B."/>
            <person name="Kent A.D."/>
        </authorList>
    </citation>
    <scope>NUCLEOTIDE SEQUENCE</scope>
</reference>
<keyword evidence="1" id="KW-0812">Transmembrane</keyword>
<evidence type="ECO:0000313" key="2">
    <source>
        <dbReference type="EMBL" id="SPC85522.1"/>
    </source>
</evidence>